<dbReference type="Pfam" id="PF13855">
    <property type="entry name" value="LRR_8"/>
    <property type="match status" value="3"/>
</dbReference>
<dbReference type="Gene3D" id="3.30.70.1390">
    <property type="entry name" value="ROC domain from the Parkinson's disease-associated leucine-rich repeat kinase 2"/>
    <property type="match status" value="1"/>
</dbReference>
<evidence type="ECO:0000256" key="4">
    <source>
        <dbReference type="SAM" id="MobiDB-lite"/>
    </source>
</evidence>
<name>A0A1S3J548_LINAN</name>
<dbReference type="InterPro" id="IPR027417">
    <property type="entry name" value="P-loop_NTPase"/>
</dbReference>
<evidence type="ECO:0000313" key="7">
    <source>
        <dbReference type="RefSeq" id="XP_013405557.1"/>
    </source>
</evidence>
<dbReference type="GO" id="GO:0000166">
    <property type="term" value="F:nucleotide binding"/>
    <property type="evidence" value="ECO:0007669"/>
    <property type="project" value="UniProtKB-KW"/>
</dbReference>
<keyword evidence="3" id="KW-0547">Nucleotide-binding</keyword>
<protein>
    <submittedName>
        <fullName evidence="7">Uncharacterized protein LOC106170294</fullName>
    </submittedName>
</protein>
<dbReference type="InterPro" id="IPR003591">
    <property type="entry name" value="Leu-rich_rpt_typical-subtyp"/>
</dbReference>
<dbReference type="PROSITE" id="PS51450">
    <property type="entry name" value="LRR"/>
    <property type="match status" value="4"/>
</dbReference>
<dbReference type="InterPro" id="IPR050715">
    <property type="entry name" value="LRR-SigEffector_domain"/>
</dbReference>
<dbReference type="InterPro" id="IPR011029">
    <property type="entry name" value="DEATH-like_dom_sf"/>
</dbReference>
<proteinExistence type="predicted"/>
<evidence type="ECO:0000259" key="5">
    <source>
        <dbReference type="PROSITE" id="PS51424"/>
    </source>
</evidence>
<dbReference type="GO" id="GO:0009966">
    <property type="term" value="P:regulation of signal transduction"/>
    <property type="evidence" value="ECO:0007669"/>
    <property type="project" value="UniProtKB-ARBA"/>
</dbReference>
<evidence type="ECO:0000256" key="1">
    <source>
        <dbReference type="ARBA" id="ARBA00022614"/>
    </source>
</evidence>
<dbReference type="OrthoDB" id="1517790at2759"/>
<evidence type="ECO:0000313" key="6">
    <source>
        <dbReference type="Proteomes" id="UP000085678"/>
    </source>
</evidence>
<accession>A0A1S3J548</accession>
<dbReference type="Gene3D" id="3.40.50.300">
    <property type="entry name" value="P-loop containing nucleotide triphosphate hydrolases"/>
    <property type="match status" value="1"/>
</dbReference>
<dbReference type="SUPFAM" id="SSF52540">
    <property type="entry name" value="P-loop containing nucleoside triphosphate hydrolases"/>
    <property type="match status" value="1"/>
</dbReference>
<gene>
    <name evidence="7" type="primary">LOC106170294</name>
</gene>
<keyword evidence="6" id="KW-1185">Reference proteome</keyword>
<evidence type="ECO:0000256" key="2">
    <source>
        <dbReference type="ARBA" id="ARBA00022737"/>
    </source>
</evidence>
<dbReference type="PANTHER" id="PTHR45752">
    <property type="entry name" value="LEUCINE-RICH REPEAT-CONTAINING"/>
    <property type="match status" value="1"/>
</dbReference>
<sequence>MQKLLKDFEVCYVVKGEEEDMFHFPWILEEGRPKDLSSKWQTTPLPRDALQISTEVHFAGPCPIGLYETAAVHLHEHLKNFKSTRIDWKDGFYAQLDDNLRMTLERECVGNPANGKVRLSMRGDNLHQLKESYLKLFKDLTQLIERECPGATRVEYVVCPHCLHNEETSPSLFEIPEQFLNVSLEDKACYHPCPEEDPSYMASADFYYPVTKGAMTDLHSTTLRIHGVQMYKDISGPSQPLKEIMSRLVKENVLTKKDRRSILEPDGTINLFSILEGKRDSAFYIFCGALHDSGKHETASLLMLSDLALGLGEDGLREALTTLLHKSVLTQEEVNYVLYKSRQQLSRKVGALLKKLSDKVCCLRNESFSNFKKVVYEIERKQRLEKMYPSNSPERDKLELLQKLDRDPKYADPDSEEKEIWKSLNLQRIGTRIPQSISRCVNIERLDISGNGTLDKATWEAMHTLRVLEELKASECGVNAASLKIDHLKSLKKLELSKNHLNQLPLSIFTLERLIELDLSHNNITTIPPEVQRLKNLKKLNMSHNSLEEIQTPVCELETLEELNLSHNKIATVPPEMKQLRSLKEINLSNNKLNEFPITLFELETLKSVWMDHNYITKFPVLTKTSKISFLSLNSNNIIDISEKIADMMMNLVTLDLGNNKLKRLPVQMQLLSSLRELHLTGNKLIQPPQDVANEGKEPVFRYLEDLAKSLEQEASILQVQVLGETCAGKTSLVGTLTTGRPYLTLEADSTHVLQQKTWRPQQDVFLNIKEDIFLNINDFGGHSVYKDAYIFFLTNESLTLVVFNICLNVANDYHSAIGTWIDNIYCRSPESRILLVGTHADRLNDDERQIKKKDIMKACEAQLEGRLSSLNAAYANLNVQLKKRETLTETYHKKMDHIRKSIEHPPRICRNIYDISSESGYGIKDLKEKLIQEGKKKTIILPRSWLKIVHHIEETKHSGTESALFMTSLKEMNDEHEPAPQVGNIEEVSTSSGAESVETYHKDMNKDQGSSPKVAKLEEASTSNGKEHALFMTSLQERDKEYEPPTKVARIEEAEEAPTGRGRYPAAESQIMKDVMSFLHETGVVWWFKDETSLQHVVFHKQDKVINLLKIVLCRNLESILEHYTTPFSEKFTKLGFESAKQDAQKRGILSTTLLECFWEEYNQGPEIFSAMLKLLEIFQICYAVRGKDTQEERFHLPWLLKKDRPKVLSPKWQMPLSRDTLQISIEIRFAGPCPTGLYEMAAVHFHGHLGNFKSTRVDWKNGFYAQLGDCLRMTLERECAGNSENGILRLSMQGNNIHQLQESCLNVFMALTQLIERECPGASRDEYLVCPHCMHEEITPPSLFELPDQFLSVSLEDKACYHPCRVEELGVMASADFYYPVTKGNITDLHSTTLRIHGVQMFKDIRGPFRHLWEILSRLVKEGILTEEERSSIGEPDELFSILKRKRDSAFYIFCGALHDSGHHETASLLRLSDLAADLGEDGLKSVLEILMSECVLTEEEVNSVHHESGGQVSQEVELLLQKLSDKVPYLWDDPFSKFKKAVYKTERKKRSGSRVS</sequence>
<reference evidence="7" key="1">
    <citation type="submission" date="2025-08" db="UniProtKB">
        <authorList>
            <consortium name="RefSeq"/>
        </authorList>
    </citation>
    <scope>IDENTIFICATION</scope>
    <source>
        <tissue evidence="7">Gonads</tissue>
    </source>
</reference>
<dbReference type="CDD" id="cd01671">
    <property type="entry name" value="CARD"/>
    <property type="match status" value="2"/>
</dbReference>
<dbReference type="STRING" id="7574.A0A1S3J548"/>
<dbReference type="KEGG" id="lak:106170294"/>
<dbReference type="GeneID" id="106170294"/>
<dbReference type="InParanoid" id="A0A1S3J548"/>
<dbReference type="Gene3D" id="1.10.533.10">
    <property type="entry name" value="Death Domain, Fas"/>
    <property type="match status" value="2"/>
</dbReference>
<dbReference type="Pfam" id="PF08477">
    <property type="entry name" value="Roc"/>
    <property type="match status" value="1"/>
</dbReference>
<keyword evidence="2" id="KW-0677">Repeat</keyword>
<keyword evidence="1" id="KW-0433">Leucine-rich repeat</keyword>
<dbReference type="RefSeq" id="XP_013405557.1">
    <property type="nucleotide sequence ID" value="XM_013550103.1"/>
</dbReference>
<dbReference type="Gene3D" id="3.80.10.10">
    <property type="entry name" value="Ribonuclease Inhibitor"/>
    <property type="match status" value="1"/>
</dbReference>
<dbReference type="InterPro" id="IPR032675">
    <property type="entry name" value="LRR_dom_sf"/>
</dbReference>
<dbReference type="Proteomes" id="UP000085678">
    <property type="component" value="Unplaced"/>
</dbReference>
<organism evidence="6 7">
    <name type="scientific">Lingula anatina</name>
    <name type="common">Brachiopod</name>
    <name type="synonym">Lingula unguis</name>
    <dbReference type="NCBI Taxonomy" id="7574"/>
    <lineage>
        <taxon>Eukaryota</taxon>
        <taxon>Metazoa</taxon>
        <taxon>Spiralia</taxon>
        <taxon>Lophotrochozoa</taxon>
        <taxon>Brachiopoda</taxon>
        <taxon>Linguliformea</taxon>
        <taxon>Lingulata</taxon>
        <taxon>Lingulida</taxon>
        <taxon>Linguloidea</taxon>
        <taxon>Lingulidae</taxon>
        <taxon>Lingula</taxon>
    </lineage>
</organism>
<dbReference type="PANTHER" id="PTHR45752:SF187">
    <property type="entry name" value="LEUCINE-RICH REPEAT AND IQ DOMAIN-CONTAINING PROTEIN 4"/>
    <property type="match status" value="1"/>
</dbReference>
<dbReference type="InterPro" id="IPR020859">
    <property type="entry name" value="ROC"/>
</dbReference>
<evidence type="ECO:0000256" key="3">
    <source>
        <dbReference type="ARBA" id="ARBA00022741"/>
    </source>
</evidence>
<dbReference type="PROSITE" id="PS51424">
    <property type="entry name" value="ROC"/>
    <property type="match status" value="1"/>
</dbReference>
<feature type="domain" description="Roc" evidence="5">
    <location>
        <begin position="711"/>
        <end position="938"/>
    </location>
</feature>
<dbReference type="SUPFAM" id="SSF52058">
    <property type="entry name" value="L domain-like"/>
    <property type="match status" value="1"/>
</dbReference>
<dbReference type="InterPro" id="IPR001611">
    <property type="entry name" value="Leu-rich_rpt"/>
</dbReference>
<dbReference type="SMART" id="SM00369">
    <property type="entry name" value="LRR_TYP"/>
    <property type="match status" value="7"/>
</dbReference>
<feature type="region of interest" description="Disordered" evidence="4">
    <location>
        <begin position="1004"/>
        <end position="1024"/>
    </location>
</feature>